<dbReference type="Gene3D" id="3.40.630.30">
    <property type="match status" value="1"/>
</dbReference>
<gene>
    <name evidence="4" type="ORF">JOC73_002665</name>
</gene>
<sequence>MSNQIINQINNQINNEINEVKEINGLEEKKDLEITIERITKDNYHMYDDMVSWRIHGKERTPEEKDLNKLKDFQDAYTLLEQQGYYAYAALVEERYVGWITLINVPKIGKWNRGVIYVEEVWTEPGYRRKGIALNLMKKAFDVQKETGAIKVRLYTNTEGARKLYEKSGLKVTAENVIFMESEEF</sequence>
<evidence type="ECO:0000256" key="1">
    <source>
        <dbReference type="ARBA" id="ARBA00022679"/>
    </source>
</evidence>
<proteinExistence type="predicted"/>
<dbReference type="Proteomes" id="UP001314796">
    <property type="component" value="Unassembled WGS sequence"/>
</dbReference>
<evidence type="ECO:0000259" key="3">
    <source>
        <dbReference type="PROSITE" id="PS51186"/>
    </source>
</evidence>
<comment type="caution">
    <text evidence="4">The sequence shown here is derived from an EMBL/GenBank/DDBJ whole genome shotgun (WGS) entry which is preliminary data.</text>
</comment>
<dbReference type="PANTHER" id="PTHR42919:SF8">
    <property type="entry name" value="N-ALPHA-ACETYLTRANSFERASE 50"/>
    <property type="match status" value="1"/>
</dbReference>
<keyword evidence="1" id="KW-0808">Transferase</keyword>
<organism evidence="4 5">
    <name type="scientific">Alkaliphilus hydrothermalis</name>
    <dbReference type="NCBI Taxonomy" id="1482730"/>
    <lineage>
        <taxon>Bacteria</taxon>
        <taxon>Bacillati</taxon>
        <taxon>Bacillota</taxon>
        <taxon>Clostridia</taxon>
        <taxon>Peptostreptococcales</taxon>
        <taxon>Natronincolaceae</taxon>
        <taxon>Alkaliphilus</taxon>
    </lineage>
</organism>
<dbReference type="PROSITE" id="PS51186">
    <property type="entry name" value="GNAT"/>
    <property type="match status" value="1"/>
</dbReference>
<dbReference type="Pfam" id="PF00583">
    <property type="entry name" value="Acetyltransf_1"/>
    <property type="match status" value="1"/>
</dbReference>
<keyword evidence="2" id="KW-0012">Acyltransferase</keyword>
<dbReference type="RefSeq" id="WP_204403975.1">
    <property type="nucleotide sequence ID" value="NZ_JAFBEE010000024.1"/>
</dbReference>
<name>A0ABS2NU31_9FIRM</name>
<evidence type="ECO:0000313" key="4">
    <source>
        <dbReference type="EMBL" id="MBM7616089.1"/>
    </source>
</evidence>
<dbReference type="InterPro" id="IPR016181">
    <property type="entry name" value="Acyl_CoA_acyltransferase"/>
</dbReference>
<evidence type="ECO:0000256" key="2">
    <source>
        <dbReference type="ARBA" id="ARBA00023315"/>
    </source>
</evidence>
<dbReference type="SUPFAM" id="SSF55729">
    <property type="entry name" value="Acyl-CoA N-acyltransferases (Nat)"/>
    <property type="match status" value="1"/>
</dbReference>
<feature type="domain" description="N-acetyltransferase" evidence="3">
    <location>
        <begin position="34"/>
        <end position="185"/>
    </location>
</feature>
<dbReference type="InterPro" id="IPR051556">
    <property type="entry name" value="N-term/lysine_N-AcTrnsfr"/>
</dbReference>
<protein>
    <submittedName>
        <fullName evidence="4">GNAT superfamily N-acetyltransferase</fullName>
    </submittedName>
</protein>
<dbReference type="EMBL" id="JAFBEE010000024">
    <property type="protein sequence ID" value="MBM7616089.1"/>
    <property type="molecule type" value="Genomic_DNA"/>
</dbReference>
<reference evidence="4 5" key="1">
    <citation type="submission" date="2021-01" db="EMBL/GenBank/DDBJ databases">
        <title>Genomic Encyclopedia of Type Strains, Phase IV (KMG-IV): sequencing the most valuable type-strain genomes for metagenomic binning, comparative biology and taxonomic classification.</title>
        <authorList>
            <person name="Goeker M."/>
        </authorList>
    </citation>
    <scope>NUCLEOTIDE SEQUENCE [LARGE SCALE GENOMIC DNA]</scope>
    <source>
        <strain evidence="4 5">DSM 25890</strain>
    </source>
</reference>
<keyword evidence="5" id="KW-1185">Reference proteome</keyword>
<accession>A0ABS2NU31</accession>
<evidence type="ECO:0000313" key="5">
    <source>
        <dbReference type="Proteomes" id="UP001314796"/>
    </source>
</evidence>
<dbReference type="PANTHER" id="PTHR42919">
    <property type="entry name" value="N-ALPHA-ACETYLTRANSFERASE"/>
    <property type="match status" value="1"/>
</dbReference>
<dbReference type="CDD" id="cd04301">
    <property type="entry name" value="NAT_SF"/>
    <property type="match status" value="1"/>
</dbReference>
<dbReference type="InterPro" id="IPR000182">
    <property type="entry name" value="GNAT_dom"/>
</dbReference>